<dbReference type="EMBL" id="JBHSZH010000005">
    <property type="protein sequence ID" value="MFC7082313.1"/>
    <property type="molecule type" value="Genomic_DNA"/>
</dbReference>
<name>A0ABD5WT12_9EURY</name>
<dbReference type="SUPFAM" id="SSF75169">
    <property type="entry name" value="DsrEFH-like"/>
    <property type="match status" value="1"/>
</dbReference>
<dbReference type="PANTHER" id="PTHR37691:SF1">
    <property type="entry name" value="BLR3518 PROTEIN"/>
    <property type="match status" value="1"/>
</dbReference>
<protein>
    <submittedName>
        <fullName evidence="1">DsrE family protein</fullName>
    </submittedName>
</protein>
<reference evidence="1 2" key="1">
    <citation type="journal article" date="2019" name="Int. J. Syst. Evol. Microbiol.">
        <title>The Global Catalogue of Microorganisms (GCM) 10K type strain sequencing project: providing services to taxonomists for standard genome sequencing and annotation.</title>
        <authorList>
            <consortium name="The Broad Institute Genomics Platform"/>
            <consortium name="The Broad Institute Genome Sequencing Center for Infectious Disease"/>
            <person name="Wu L."/>
            <person name="Ma J."/>
        </authorList>
    </citation>
    <scope>NUCLEOTIDE SEQUENCE [LARGE SCALE GENOMIC DNA]</scope>
    <source>
        <strain evidence="1 2">DT72</strain>
    </source>
</reference>
<comment type="caution">
    <text evidence="1">The sequence shown here is derived from an EMBL/GenBank/DDBJ whole genome shotgun (WGS) entry which is preliminary data.</text>
</comment>
<dbReference type="Pfam" id="PF02635">
    <property type="entry name" value="DsrE"/>
    <property type="match status" value="1"/>
</dbReference>
<dbReference type="Gene3D" id="3.40.1260.10">
    <property type="entry name" value="DsrEFH-like"/>
    <property type="match status" value="1"/>
</dbReference>
<sequence length="111" mass="11864">MQTVFHVSTPEDVRVVVAKVRNLLADESVEMESVAAVFDRGEAIASLHADSDLAGDLRDLLGEGAGLKVCRNAARHPAVSETDLLEGVEVVSSGVGELTRLQDEGYAYVRL</sequence>
<organism evidence="1 2">
    <name type="scientific">Halorussus caseinilyticus</name>
    <dbReference type="NCBI Taxonomy" id="3034025"/>
    <lineage>
        <taxon>Archaea</taxon>
        <taxon>Methanobacteriati</taxon>
        <taxon>Methanobacteriota</taxon>
        <taxon>Stenosarchaea group</taxon>
        <taxon>Halobacteria</taxon>
        <taxon>Halobacteriales</taxon>
        <taxon>Haladaptataceae</taxon>
        <taxon>Halorussus</taxon>
    </lineage>
</organism>
<evidence type="ECO:0000313" key="1">
    <source>
        <dbReference type="EMBL" id="MFC7082313.1"/>
    </source>
</evidence>
<dbReference type="RefSeq" id="WP_276279693.1">
    <property type="nucleotide sequence ID" value="NZ_CP119809.1"/>
</dbReference>
<keyword evidence="2" id="KW-1185">Reference proteome</keyword>
<dbReference type="Proteomes" id="UP001596407">
    <property type="component" value="Unassembled WGS sequence"/>
</dbReference>
<dbReference type="GeneID" id="79304271"/>
<dbReference type="InterPro" id="IPR003787">
    <property type="entry name" value="Sulphur_relay_DsrE/F-like"/>
</dbReference>
<dbReference type="InterPro" id="IPR027396">
    <property type="entry name" value="DsrEFH-like"/>
</dbReference>
<dbReference type="AlphaFoldDB" id="A0ABD5WT12"/>
<accession>A0ABD5WT12</accession>
<gene>
    <name evidence="1" type="ORF">ACFQJ6_21735</name>
</gene>
<dbReference type="PANTHER" id="PTHR37691">
    <property type="entry name" value="BLR3518 PROTEIN"/>
    <property type="match status" value="1"/>
</dbReference>
<proteinExistence type="predicted"/>
<evidence type="ECO:0000313" key="2">
    <source>
        <dbReference type="Proteomes" id="UP001596407"/>
    </source>
</evidence>